<gene>
    <name evidence="5" type="ORF">A2Z21_04620</name>
</gene>
<protein>
    <submittedName>
        <fullName evidence="5">Benzoyl-CoA reductase, bzd-type, subunit O</fullName>
    </submittedName>
</protein>
<dbReference type="GO" id="GO:0046872">
    <property type="term" value="F:metal ion binding"/>
    <property type="evidence" value="ECO:0007669"/>
    <property type="project" value="UniProtKB-KW"/>
</dbReference>
<dbReference type="Proteomes" id="UP000179157">
    <property type="component" value="Unassembled WGS sequence"/>
</dbReference>
<dbReference type="Gene3D" id="3.40.50.11890">
    <property type="match status" value="1"/>
</dbReference>
<dbReference type="Gene3D" id="3.40.50.11900">
    <property type="match status" value="1"/>
</dbReference>
<dbReference type="NCBIfam" id="TIGR03191">
    <property type="entry name" value="benz_CoA_bzdO"/>
    <property type="match status" value="1"/>
</dbReference>
<sequence length="443" mass="50743">MKTLTKYPIEPLSCWPKAKELRAKYYQDYATARERGGLRWTGGAWAFDAIPAGLGEDVHPLTGEPYGASIAHDRKFSLECMEAAERVGFARDLCSYMRNYWGSILLNKYAFGGEFPKPDFIWQSHICCSHAKWYQVASQLEGGIPMYCVDVSVGPYESLTEGKLEYLVAQMHDGIRWLEKTTGRTYDDEKLIDAVYNECRSTSLWAEICCLNKHTPAPLDEKTMYSLYVLATLQKSSKAVADFYEELRDEVRDRVQRGIGSAEYEQCRIITDTQPPWAFLDVFRYLQNTYGCVSIGSLYTFGLCGIFEVKEDDTWGPRTTPQQKGIQIKTRDEALRILADWNLSRPEWQHFYSHELKSAMLMRMVKEWKVDGVLLHYNRGCEGLSLGIAENKLALQKAGIPVTPFEGNMGDWRDFDRTRTLARVEAFMESLRVERIEPSMQGA</sequence>
<evidence type="ECO:0000313" key="5">
    <source>
        <dbReference type="EMBL" id="OGF55075.1"/>
    </source>
</evidence>
<name>A0A1F5UV96_FRAXR</name>
<dbReference type="PANTHER" id="PTHR30548:SF4">
    <property type="entry name" value="SUBUNIT OF OXYGEN-SENSITIVE 2-HYDROXYISOCAPROYL-COA DEHYDRATASE"/>
    <property type="match status" value="1"/>
</dbReference>
<dbReference type="AlphaFoldDB" id="A0A1F5UV96"/>
<evidence type="ECO:0000256" key="3">
    <source>
        <dbReference type="ARBA" id="ARBA00023004"/>
    </source>
</evidence>
<evidence type="ECO:0000256" key="1">
    <source>
        <dbReference type="ARBA" id="ARBA00005806"/>
    </source>
</evidence>
<dbReference type="EMBL" id="MFGX01000064">
    <property type="protein sequence ID" value="OGF55075.1"/>
    <property type="molecule type" value="Genomic_DNA"/>
</dbReference>
<dbReference type="Pfam" id="PF06050">
    <property type="entry name" value="HGD-D"/>
    <property type="match status" value="1"/>
</dbReference>
<evidence type="ECO:0000313" key="6">
    <source>
        <dbReference type="Proteomes" id="UP000179157"/>
    </source>
</evidence>
<dbReference type="GO" id="GO:0051536">
    <property type="term" value="F:iron-sulfur cluster binding"/>
    <property type="evidence" value="ECO:0007669"/>
    <property type="project" value="UniProtKB-KW"/>
</dbReference>
<keyword evidence="4" id="KW-0411">Iron-sulfur</keyword>
<proteinExistence type="inferred from homology"/>
<keyword evidence="2" id="KW-0479">Metal-binding</keyword>
<accession>A0A1F5UV96</accession>
<comment type="similarity">
    <text evidence="1">Belongs to the FldB/FldC dehydratase alpha/beta subunit family.</text>
</comment>
<organism evidence="5 6">
    <name type="scientific">Fraserbacteria sp. (strain RBG_16_55_9)</name>
    <dbReference type="NCBI Taxonomy" id="1817864"/>
    <lineage>
        <taxon>Bacteria</taxon>
        <taxon>Candidatus Fraseribacteriota</taxon>
    </lineage>
</organism>
<keyword evidence="3" id="KW-0408">Iron</keyword>
<dbReference type="PANTHER" id="PTHR30548">
    <property type="entry name" value="2-HYDROXYGLUTARYL-COA DEHYDRATASE, D-COMPONENT-RELATED"/>
    <property type="match status" value="1"/>
</dbReference>
<dbReference type="STRING" id="1817864.A2Z21_04620"/>
<dbReference type="InterPro" id="IPR010327">
    <property type="entry name" value="FldB/FldC_alpha/beta"/>
</dbReference>
<reference evidence="5 6" key="1">
    <citation type="journal article" date="2016" name="Nat. Commun.">
        <title>Thousands of microbial genomes shed light on interconnected biogeochemical processes in an aquifer system.</title>
        <authorList>
            <person name="Anantharaman K."/>
            <person name="Brown C.T."/>
            <person name="Hug L.A."/>
            <person name="Sharon I."/>
            <person name="Castelle C.J."/>
            <person name="Probst A.J."/>
            <person name="Thomas B.C."/>
            <person name="Singh A."/>
            <person name="Wilkins M.J."/>
            <person name="Karaoz U."/>
            <person name="Brodie E.L."/>
            <person name="Williams K.H."/>
            <person name="Hubbard S.S."/>
            <person name="Banfield J.F."/>
        </authorList>
    </citation>
    <scope>NUCLEOTIDE SEQUENCE [LARGE SCALE GENOMIC DNA]</scope>
    <source>
        <strain evidence="6">RBG_16_55_9</strain>
    </source>
</reference>
<dbReference type="InterPro" id="IPR017604">
    <property type="entry name" value="Benzoyl-CoA_Rdtase_bzd_osu"/>
</dbReference>
<evidence type="ECO:0000256" key="4">
    <source>
        <dbReference type="ARBA" id="ARBA00023014"/>
    </source>
</evidence>
<evidence type="ECO:0000256" key="2">
    <source>
        <dbReference type="ARBA" id="ARBA00022723"/>
    </source>
</evidence>
<comment type="caution">
    <text evidence="5">The sequence shown here is derived from an EMBL/GenBank/DDBJ whole genome shotgun (WGS) entry which is preliminary data.</text>
</comment>